<sequence>MSQSIKIQEAVVLDDIEIIQNKYVMCLRKVLGKGSYAFVYQGYMKENENEQIAIKIIQKLGTEQKRKSFDVLSNFIKREKLNHGKLQSENIVKMIDFVEDEGSIYFILEFCEEKSLSDKLISGPLKENEALWIFKQVLNGYRELIESNIIHRDLKPENILFSKGIAKIGDFGFSIYLDDLNTTSDHTKLGTPLYTAPEISTGKYSSKADIWSLGVILYQMLYGYVPFDISVPKDLEKSKKLPIKYPNTISVDVIALLQKMLVVDQNQRISWQDLFAENLVGLIKAQQSQIQDQVTQSKVIKIDQKLDKEMKVQNIYNYFIYVSDILTFIRSLICEISKLQTAVKFSKEQIKHYNIITTKYLLNEIKFYLRVLNGEMLMQLLILPNDFQLFKKSDQYYQVLNNFKCNSETLEQFYQKIKEAYDKYFQQIQVQNTNKEIIKQFEFYSEGLKQNENNSKFYEAFNTIYLNLVDHIIEKVNHQKVLIEEKDHLFRTLIKLLHCFQPLQFSHHKLEAFKVEQKLRTSSSLEKEFNELYYQLLSKS</sequence>
<dbReference type="GO" id="GO:0000407">
    <property type="term" value="C:phagophore assembly site"/>
    <property type="evidence" value="ECO:0007669"/>
    <property type="project" value="TreeGrafter"/>
</dbReference>
<name>A0A8S1R710_9CILI</name>
<keyword evidence="4 5" id="KW-0067">ATP-binding</keyword>
<dbReference type="InterPro" id="IPR000719">
    <property type="entry name" value="Prot_kinase_dom"/>
</dbReference>
<gene>
    <name evidence="7" type="ORF">PSON_ATCC_30995.1.T1430158</name>
</gene>
<proteinExistence type="predicted"/>
<keyword evidence="8" id="KW-1185">Reference proteome</keyword>
<reference evidence="7" key="1">
    <citation type="submission" date="2021-01" db="EMBL/GenBank/DDBJ databases">
        <authorList>
            <consortium name="Genoscope - CEA"/>
            <person name="William W."/>
        </authorList>
    </citation>
    <scope>NUCLEOTIDE SEQUENCE</scope>
</reference>
<dbReference type="PROSITE" id="PS00107">
    <property type="entry name" value="PROTEIN_KINASE_ATP"/>
    <property type="match status" value="1"/>
</dbReference>
<dbReference type="SMART" id="SM00220">
    <property type="entry name" value="S_TKc"/>
    <property type="match status" value="1"/>
</dbReference>
<dbReference type="InterPro" id="IPR017441">
    <property type="entry name" value="Protein_kinase_ATP_BS"/>
</dbReference>
<dbReference type="Proteomes" id="UP000692954">
    <property type="component" value="Unassembled WGS sequence"/>
</dbReference>
<keyword evidence="1" id="KW-0808">Transferase</keyword>
<evidence type="ECO:0000313" key="7">
    <source>
        <dbReference type="EMBL" id="CAD8123277.1"/>
    </source>
</evidence>
<dbReference type="GO" id="GO:0000045">
    <property type="term" value="P:autophagosome assembly"/>
    <property type="evidence" value="ECO:0007669"/>
    <property type="project" value="TreeGrafter"/>
</dbReference>
<evidence type="ECO:0000256" key="5">
    <source>
        <dbReference type="PROSITE-ProRule" id="PRU10141"/>
    </source>
</evidence>
<keyword evidence="3" id="KW-0418">Kinase</keyword>
<organism evidence="7 8">
    <name type="scientific">Paramecium sonneborni</name>
    <dbReference type="NCBI Taxonomy" id="65129"/>
    <lineage>
        <taxon>Eukaryota</taxon>
        <taxon>Sar</taxon>
        <taxon>Alveolata</taxon>
        <taxon>Ciliophora</taxon>
        <taxon>Intramacronucleata</taxon>
        <taxon>Oligohymenophorea</taxon>
        <taxon>Peniculida</taxon>
        <taxon>Parameciidae</taxon>
        <taxon>Paramecium</taxon>
    </lineage>
</organism>
<dbReference type="PROSITE" id="PS50011">
    <property type="entry name" value="PROTEIN_KINASE_DOM"/>
    <property type="match status" value="1"/>
</dbReference>
<dbReference type="GO" id="GO:0016020">
    <property type="term" value="C:membrane"/>
    <property type="evidence" value="ECO:0007669"/>
    <property type="project" value="TreeGrafter"/>
</dbReference>
<comment type="caution">
    <text evidence="7">The sequence shown here is derived from an EMBL/GenBank/DDBJ whole genome shotgun (WGS) entry which is preliminary data.</text>
</comment>
<dbReference type="GO" id="GO:0005524">
    <property type="term" value="F:ATP binding"/>
    <property type="evidence" value="ECO:0007669"/>
    <property type="project" value="UniProtKB-UniRule"/>
</dbReference>
<dbReference type="GO" id="GO:0005829">
    <property type="term" value="C:cytosol"/>
    <property type="evidence" value="ECO:0007669"/>
    <property type="project" value="TreeGrafter"/>
</dbReference>
<dbReference type="InterPro" id="IPR008271">
    <property type="entry name" value="Ser/Thr_kinase_AS"/>
</dbReference>
<dbReference type="Pfam" id="PF00069">
    <property type="entry name" value="Pkinase"/>
    <property type="match status" value="1"/>
</dbReference>
<dbReference type="PANTHER" id="PTHR24348:SF22">
    <property type="entry name" value="NON-SPECIFIC SERINE_THREONINE PROTEIN KINASE"/>
    <property type="match status" value="1"/>
</dbReference>
<dbReference type="EMBL" id="CAJJDN010000143">
    <property type="protein sequence ID" value="CAD8123277.1"/>
    <property type="molecule type" value="Genomic_DNA"/>
</dbReference>
<accession>A0A8S1R710</accession>
<feature type="binding site" evidence="5">
    <location>
        <position position="55"/>
    </location>
    <ligand>
        <name>ATP</name>
        <dbReference type="ChEBI" id="CHEBI:30616"/>
    </ligand>
</feature>
<dbReference type="PROSITE" id="PS00108">
    <property type="entry name" value="PROTEIN_KINASE_ST"/>
    <property type="match status" value="1"/>
</dbReference>
<evidence type="ECO:0000313" key="8">
    <source>
        <dbReference type="Proteomes" id="UP000692954"/>
    </source>
</evidence>
<evidence type="ECO:0000256" key="4">
    <source>
        <dbReference type="ARBA" id="ARBA00022840"/>
    </source>
</evidence>
<evidence type="ECO:0000256" key="1">
    <source>
        <dbReference type="ARBA" id="ARBA00022679"/>
    </source>
</evidence>
<keyword evidence="2 5" id="KW-0547">Nucleotide-binding</keyword>
<feature type="domain" description="Protein kinase" evidence="6">
    <location>
        <begin position="25"/>
        <end position="280"/>
    </location>
</feature>
<protein>
    <recommendedName>
        <fullName evidence="6">Protein kinase domain-containing protein</fullName>
    </recommendedName>
</protein>
<evidence type="ECO:0000256" key="2">
    <source>
        <dbReference type="ARBA" id="ARBA00022741"/>
    </source>
</evidence>
<dbReference type="GO" id="GO:0004674">
    <property type="term" value="F:protein serine/threonine kinase activity"/>
    <property type="evidence" value="ECO:0007669"/>
    <property type="project" value="InterPro"/>
</dbReference>
<dbReference type="GO" id="GO:0005776">
    <property type="term" value="C:autophagosome"/>
    <property type="evidence" value="ECO:0007669"/>
    <property type="project" value="TreeGrafter"/>
</dbReference>
<dbReference type="InterPro" id="IPR045269">
    <property type="entry name" value="Atg1-like"/>
</dbReference>
<dbReference type="PANTHER" id="PTHR24348">
    <property type="entry name" value="SERINE/THREONINE-PROTEIN KINASE UNC-51-RELATED"/>
    <property type="match status" value="1"/>
</dbReference>
<evidence type="ECO:0000259" key="6">
    <source>
        <dbReference type="PROSITE" id="PS50011"/>
    </source>
</evidence>
<dbReference type="AlphaFoldDB" id="A0A8S1R710"/>
<evidence type="ECO:0000256" key="3">
    <source>
        <dbReference type="ARBA" id="ARBA00022777"/>
    </source>
</evidence>
<dbReference type="GO" id="GO:0010506">
    <property type="term" value="P:regulation of autophagy"/>
    <property type="evidence" value="ECO:0007669"/>
    <property type="project" value="InterPro"/>
</dbReference>
<dbReference type="OrthoDB" id="4062651at2759"/>